<organism evidence="4 5">
    <name type="scientific">Brachionus calyciflorus</name>
    <dbReference type="NCBI Taxonomy" id="104777"/>
    <lineage>
        <taxon>Eukaryota</taxon>
        <taxon>Metazoa</taxon>
        <taxon>Spiralia</taxon>
        <taxon>Gnathifera</taxon>
        <taxon>Rotifera</taxon>
        <taxon>Eurotatoria</taxon>
        <taxon>Monogononta</taxon>
        <taxon>Pseudotrocha</taxon>
        <taxon>Ploima</taxon>
        <taxon>Brachionidae</taxon>
        <taxon>Brachionus</taxon>
    </lineage>
</organism>
<dbReference type="GO" id="GO:0043130">
    <property type="term" value="F:ubiquitin binding"/>
    <property type="evidence" value="ECO:0007669"/>
    <property type="project" value="InterPro"/>
</dbReference>
<accession>A0A813TCC4</accession>
<dbReference type="AlphaFoldDB" id="A0A813TCC4"/>
<dbReference type="InterPro" id="IPR003892">
    <property type="entry name" value="CUE"/>
</dbReference>
<dbReference type="GO" id="GO:0006355">
    <property type="term" value="P:regulation of DNA-templated transcription"/>
    <property type="evidence" value="ECO:0007669"/>
    <property type="project" value="TreeGrafter"/>
</dbReference>
<evidence type="ECO:0000259" key="3">
    <source>
        <dbReference type="PROSITE" id="PS51140"/>
    </source>
</evidence>
<dbReference type="PANTHER" id="PTHR21494:SF0">
    <property type="entry name" value="ACTIVATING SIGNAL COINTEGRATOR 1 COMPLEX SUBUNIT 2"/>
    <property type="match status" value="1"/>
</dbReference>
<dbReference type="InterPro" id="IPR009060">
    <property type="entry name" value="UBA-like_sf"/>
</dbReference>
<feature type="compositionally biased region" description="Gly residues" evidence="2">
    <location>
        <begin position="682"/>
        <end position="698"/>
    </location>
</feature>
<keyword evidence="5" id="KW-1185">Reference proteome</keyword>
<dbReference type="PROSITE" id="PS51140">
    <property type="entry name" value="CUE"/>
    <property type="match status" value="1"/>
</dbReference>
<evidence type="ECO:0000256" key="2">
    <source>
        <dbReference type="SAM" id="MobiDB-lite"/>
    </source>
</evidence>
<reference evidence="4" key="1">
    <citation type="submission" date="2021-02" db="EMBL/GenBank/DDBJ databases">
        <authorList>
            <person name="Nowell W R."/>
        </authorList>
    </citation>
    <scope>NUCLEOTIDE SEQUENCE</scope>
    <source>
        <strain evidence="4">Ploen Becks lab</strain>
    </source>
</reference>
<evidence type="ECO:0000313" key="4">
    <source>
        <dbReference type="EMBL" id="CAF0807739.1"/>
    </source>
</evidence>
<feature type="compositionally biased region" description="Basic residues" evidence="2">
    <location>
        <begin position="868"/>
        <end position="877"/>
    </location>
</feature>
<dbReference type="OrthoDB" id="5577209at2759"/>
<dbReference type="Pfam" id="PF02845">
    <property type="entry name" value="CUE"/>
    <property type="match status" value="1"/>
</dbReference>
<dbReference type="CDD" id="cd14364">
    <property type="entry name" value="CUE_ASCC2"/>
    <property type="match status" value="1"/>
</dbReference>
<dbReference type="SUPFAM" id="SSF46934">
    <property type="entry name" value="UBA-like"/>
    <property type="match status" value="1"/>
</dbReference>
<feature type="compositionally biased region" description="Low complexity" evidence="2">
    <location>
        <begin position="767"/>
        <end position="785"/>
    </location>
</feature>
<feature type="compositionally biased region" description="Acidic residues" evidence="2">
    <location>
        <begin position="635"/>
        <end position="650"/>
    </location>
</feature>
<dbReference type="EMBL" id="CAJNOC010000830">
    <property type="protein sequence ID" value="CAF0807739.1"/>
    <property type="molecule type" value="Genomic_DNA"/>
</dbReference>
<feature type="compositionally biased region" description="Basic and acidic residues" evidence="2">
    <location>
        <begin position="651"/>
        <end position="664"/>
    </location>
</feature>
<dbReference type="InterPro" id="IPR041800">
    <property type="entry name" value="ASCC2_CUE"/>
</dbReference>
<evidence type="ECO:0000256" key="1">
    <source>
        <dbReference type="SAM" id="Coils"/>
    </source>
</evidence>
<comment type="caution">
    <text evidence="4">The sequence shown here is derived from an EMBL/GenBank/DDBJ whole genome shotgun (WGS) entry which is preliminary data.</text>
</comment>
<dbReference type="Gene3D" id="1.10.8.10">
    <property type="entry name" value="DNA helicase RuvA subunit, C-terminal domain"/>
    <property type="match status" value="1"/>
</dbReference>
<feature type="region of interest" description="Disordered" evidence="2">
    <location>
        <begin position="635"/>
        <end position="884"/>
    </location>
</feature>
<feature type="compositionally biased region" description="Low complexity" evidence="2">
    <location>
        <begin position="666"/>
        <end position="681"/>
    </location>
</feature>
<dbReference type="InterPro" id="IPR052586">
    <property type="entry name" value="ASCC2"/>
</dbReference>
<keyword evidence="1" id="KW-0175">Coiled coil</keyword>
<feature type="compositionally biased region" description="Low complexity" evidence="2">
    <location>
        <begin position="742"/>
        <end position="757"/>
    </location>
</feature>
<feature type="compositionally biased region" description="Low complexity" evidence="2">
    <location>
        <begin position="699"/>
        <end position="710"/>
    </location>
</feature>
<dbReference type="Proteomes" id="UP000663879">
    <property type="component" value="Unassembled WGS sequence"/>
</dbReference>
<dbReference type="PANTHER" id="PTHR21494">
    <property type="entry name" value="ACTIVATING SIGNAL COINTEGRATOR 1 COMPLEX SUBUNIT 2 ASC-1 COMPLEX SUBUNIT P100"/>
    <property type="match status" value="1"/>
</dbReference>
<feature type="compositionally biased region" description="Basic and acidic residues" evidence="2">
    <location>
        <begin position="825"/>
        <end position="836"/>
    </location>
</feature>
<feature type="compositionally biased region" description="Low complexity" evidence="2">
    <location>
        <begin position="718"/>
        <end position="732"/>
    </location>
</feature>
<name>A0A813TCC4_9BILA</name>
<gene>
    <name evidence="4" type="ORF">OXX778_LOCUS6808</name>
</gene>
<dbReference type="SMART" id="SM00546">
    <property type="entry name" value="CUE"/>
    <property type="match status" value="1"/>
</dbReference>
<feature type="coiled-coil region" evidence="1">
    <location>
        <begin position="56"/>
        <end position="83"/>
    </location>
</feature>
<protein>
    <recommendedName>
        <fullName evidence="3">CUE domain-containing protein</fullName>
    </recommendedName>
</protein>
<feature type="compositionally biased region" description="Basic and acidic residues" evidence="2">
    <location>
        <begin position="437"/>
        <end position="451"/>
    </location>
</feature>
<feature type="domain" description="CUE" evidence="3">
    <location>
        <begin position="470"/>
        <end position="513"/>
    </location>
</feature>
<feature type="region of interest" description="Disordered" evidence="2">
    <location>
        <begin position="437"/>
        <end position="458"/>
    </location>
</feature>
<feature type="compositionally biased region" description="Basic and acidic residues" evidence="2">
    <location>
        <begin position="848"/>
        <end position="864"/>
    </location>
</feature>
<proteinExistence type="predicted"/>
<sequence length="884" mass="105169">MSDDHITQPLDQQFRTVFNKTTQKEEKIPALDRFFKIERQFLTYTAPPLSILNPSSIDYQATLEEYEERLKIIEQDLKWILSLPYQKFWCQIIYDLSCQKMIDSYLKLAPRPYDMLKIQIPRQISNLHNSIHRYVFIVCLRMSTYKESKENFISQSVFANLVYDNYLFDIPKILDLCVLYQKNPVLNKIIENLFNSQSRYYDDFKACLKDIIKAIETSKKKLRTIFELDFMYSLSGSKSVSLSDKISKSLKEILEIVYYLTDFVQTLANLVSIQTNLAQFLFDQKFENNIKDLMETTLFDIGDIINRMRKESELNNETASLIKIKLSALKYQMAKVFSLILQHSLIDPIIENVDTFKTSQQIQSLIDNFVKICCDILDDKRFMCYYEEKFNLSEQIDLVYQVSGGKMDKSQYDYMIDNLRSSVREFSRKSKIKEKFSDSVEKKESNSENKNEFINSNSEIKPGTSASFDSDDALVQSVLDFLPDLDKNLVKKCLQYFNNNVEQVINAFLENNLPVFAPEELEPEIPEEFSELSSRKNIYDNDEFDVFKKDKIDMSKIYIGKKNATDNFDLDNKDDIRRDYTAFSYEEHYEEDVYQDEYDDTYDSNINANDNYDVFAIKPLNQKLDIKKRDIFEIDSDEEDNEEEENENEAEEKTKETSKIEPQEAQRQQGQQQRPQQQKFQGRGGNRGGGHQRQGQGRGYQLQQSQNQQQRRPEQRNEQNFQQRHQPEQNQHQQRRTEQRNEQNFQQRHQPEQNQHQQQRRTEYRNEQQAQPRYQQEQNQYQQQQRRQDQRNEQNFQQAQGAQAKDVRQDQRPAQLPQRQQFKNRQKETGDKRNQDEDNAEANAESVQKTEEEIKRERRWKNDNKATIAHHNRKYLSMKKTGFL</sequence>
<evidence type="ECO:0000313" key="5">
    <source>
        <dbReference type="Proteomes" id="UP000663879"/>
    </source>
</evidence>